<keyword evidence="2" id="KW-0808">Transferase</keyword>
<dbReference type="EMBL" id="HE797125">
    <property type="protein sequence ID" value="CCM03719.1"/>
    <property type="molecule type" value="Genomic_DNA"/>
</dbReference>
<keyword evidence="9" id="KW-1185">Reference proteome</keyword>
<dbReference type="Proteomes" id="UP000006352">
    <property type="component" value="Unassembled WGS sequence"/>
</dbReference>
<dbReference type="Pfam" id="PF00069">
    <property type="entry name" value="Pkinase"/>
    <property type="match status" value="1"/>
</dbReference>
<dbReference type="Gene3D" id="3.30.200.20">
    <property type="entry name" value="Phosphorylase Kinase, domain 1"/>
    <property type="match status" value="1"/>
</dbReference>
<evidence type="ECO:0000256" key="4">
    <source>
        <dbReference type="ARBA" id="ARBA00022777"/>
    </source>
</evidence>
<dbReference type="GeneID" id="24098630"/>
<keyword evidence="1" id="KW-0723">Serine/threonine-protein kinase</keyword>
<dbReference type="Gene3D" id="1.10.510.10">
    <property type="entry name" value="Transferase(Phosphotransferase) domain 1"/>
    <property type="match status" value="1"/>
</dbReference>
<evidence type="ECO:0000256" key="5">
    <source>
        <dbReference type="ARBA" id="ARBA00022840"/>
    </source>
</evidence>
<dbReference type="PANTHER" id="PTHR24351">
    <property type="entry name" value="RIBOSOMAL PROTEIN S6 KINASE"/>
    <property type="match status" value="1"/>
</dbReference>
<feature type="region of interest" description="Disordered" evidence="6">
    <location>
        <begin position="537"/>
        <end position="572"/>
    </location>
</feature>
<evidence type="ECO:0000313" key="9">
    <source>
        <dbReference type="Proteomes" id="UP000006352"/>
    </source>
</evidence>
<dbReference type="GO" id="GO:0005524">
    <property type="term" value="F:ATP binding"/>
    <property type="evidence" value="ECO:0007669"/>
    <property type="project" value="UniProtKB-KW"/>
</dbReference>
<gene>
    <name evidence="8" type="ORF">FIBRA_05865</name>
</gene>
<protein>
    <recommendedName>
        <fullName evidence="7">Protein kinase domain-containing protein</fullName>
    </recommendedName>
</protein>
<dbReference type="OrthoDB" id="347657at2759"/>
<dbReference type="InParanoid" id="J4H3R8"/>
<evidence type="ECO:0000256" key="1">
    <source>
        <dbReference type="ARBA" id="ARBA00022527"/>
    </source>
</evidence>
<organism evidence="8 9">
    <name type="scientific">Fibroporia radiculosa</name>
    <dbReference type="NCBI Taxonomy" id="599839"/>
    <lineage>
        <taxon>Eukaryota</taxon>
        <taxon>Fungi</taxon>
        <taxon>Dikarya</taxon>
        <taxon>Basidiomycota</taxon>
        <taxon>Agaricomycotina</taxon>
        <taxon>Agaricomycetes</taxon>
        <taxon>Polyporales</taxon>
        <taxon>Fibroporiaceae</taxon>
        <taxon>Fibroporia</taxon>
    </lineage>
</organism>
<dbReference type="STRING" id="599839.J4H3R8"/>
<evidence type="ECO:0000256" key="6">
    <source>
        <dbReference type="SAM" id="MobiDB-lite"/>
    </source>
</evidence>
<keyword evidence="3" id="KW-0547">Nucleotide-binding</keyword>
<reference evidence="8 9" key="1">
    <citation type="journal article" date="2012" name="Appl. Environ. Microbiol.">
        <title>Short-read sequencing for genomic analysis of the brown rot fungus Fibroporia radiculosa.</title>
        <authorList>
            <person name="Tang J.D."/>
            <person name="Perkins A.D."/>
            <person name="Sonstegard T.S."/>
            <person name="Schroeder S.G."/>
            <person name="Burgess S.C."/>
            <person name="Diehl S.V."/>
        </authorList>
    </citation>
    <scope>NUCLEOTIDE SEQUENCE [LARGE SCALE GENOMIC DNA]</scope>
    <source>
        <strain evidence="8 9">TFFH 294</strain>
    </source>
</reference>
<dbReference type="HOGENOM" id="CLU_428370_0_0_1"/>
<evidence type="ECO:0000256" key="2">
    <source>
        <dbReference type="ARBA" id="ARBA00022679"/>
    </source>
</evidence>
<name>J4H3R8_9APHY</name>
<dbReference type="InterPro" id="IPR000719">
    <property type="entry name" value="Prot_kinase_dom"/>
</dbReference>
<feature type="region of interest" description="Disordered" evidence="6">
    <location>
        <begin position="615"/>
        <end position="649"/>
    </location>
</feature>
<dbReference type="AlphaFoldDB" id="J4H3R8"/>
<accession>J4H3R8</accession>
<dbReference type="PROSITE" id="PS50011">
    <property type="entry name" value="PROTEIN_KINASE_DOM"/>
    <property type="match status" value="1"/>
</dbReference>
<evidence type="ECO:0000256" key="3">
    <source>
        <dbReference type="ARBA" id="ARBA00022741"/>
    </source>
</evidence>
<feature type="compositionally biased region" description="Polar residues" evidence="6">
    <location>
        <begin position="537"/>
        <end position="546"/>
    </location>
</feature>
<feature type="domain" description="Protein kinase" evidence="7">
    <location>
        <begin position="67"/>
        <end position="349"/>
    </location>
</feature>
<keyword evidence="5" id="KW-0067">ATP-binding</keyword>
<sequence>MYTPTLEQTQWHTVHQRNIGSDVSFEVEFKDIKRLVPDWDDEDVDELMVLSPRRKPVKALTVVPEDIRSPRKVSAADFEVICSMRVKPNESSDIVLGRKKDTRNPYAIKVLRKAACLDGRDLWRFRTEQAVLRLLTERGVPFAAKLQWSFQDEKALYLVMTGNAETSLKTCVERNGPFHRDDAQLLAAELVVGISALHELRILHRDVQPENVLVGGDGHVVLSGFSEARFEQKPLYDAVKSTDSVREVNFGVYQAPEVLLDWRYNFAVDWWGFGLVLCFMSTGKHAFCDSDELSLSHPSLLLSRLLHGDLTPSVSELLSPLLLDIISKCLERNPALRLDAKGIKRHAYFAQTDWGMVGNKQLSGTVDFKGGVGQDGQNHLSVDTDTSIAEVREMFASTLLRNRSANTGVVEGFSFTWEQDSTNFDKGVTQGPPDSFEIGQDATTVSLNSETSESTPLMQATQVLGTEEHRVDNGIPTEFGVCRPSPQSPKKLGTLRKYASLNFDLDTLESAPASGRVNPMGVASPLSSHQLRKSQSIYASPFTQSPAGGRNKLRKKARPESTPIPAFMQYPIPDLPPGIERIGNGIGYTRRANPVHARLSISTLTPRSCHGIFSGGRLPRVTHKQGSKKTWSGNDADGAGTGSVSVSSDNEDQMDAVMREMYGSRWNLGLSASEMSHPSGADPRVYSTLPRASVGLGLGQDAPDISLSSRFPVLPAELSTLSPDSTLRLVSPSAQGFDYC</sequence>
<dbReference type="SUPFAM" id="SSF56112">
    <property type="entry name" value="Protein kinase-like (PK-like)"/>
    <property type="match status" value="1"/>
</dbReference>
<proteinExistence type="predicted"/>
<evidence type="ECO:0000259" key="7">
    <source>
        <dbReference type="PROSITE" id="PS50011"/>
    </source>
</evidence>
<dbReference type="InterPro" id="IPR011009">
    <property type="entry name" value="Kinase-like_dom_sf"/>
</dbReference>
<evidence type="ECO:0000313" key="8">
    <source>
        <dbReference type="EMBL" id="CCM03719.1"/>
    </source>
</evidence>
<dbReference type="RefSeq" id="XP_012183002.1">
    <property type="nucleotide sequence ID" value="XM_012327612.1"/>
</dbReference>
<keyword evidence="4" id="KW-0418">Kinase</keyword>
<dbReference type="GO" id="GO:0004674">
    <property type="term" value="F:protein serine/threonine kinase activity"/>
    <property type="evidence" value="ECO:0007669"/>
    <property type="project" value="UniProtKB-KW"/>
</dbReference>